<dbReference type="Proteomes" id="UP001174908">
    <property type="component" value="Unassembled WGS sequence"/>
</dbReference>
<feature type="transmembrane region" description="Helical" evidence="6">
    <location>
        <begin position="103"/>
        <end position="121"/>
    </location>
</feature>
<dbReference type="Gene3D" id="1.20.1250.20">
    <property type="entry name" value="MFS general substrate transporter like domains"/>
    <property type="match status" value="2"/>
</dbReference>
<comment type="subcellular location">
    <subcellularLocation>
        <location evidence="1">Membrane</location>
        <topology evidence="1">Multi-pass membrane protein</topology>
    </subcellularLocation>
</comment>
<keyword evidence="4 6" id="KW-1133">Transmembrane helix</keyword>
<evidence type="ECO:0000256" key="5">
    <source>
        <dbReference type="ARBA" id="ARBA00023136"/>
    </source>
</evidence>
<dbReference type="Pfam" id="PF07690">
    <property type="entry name" value="MFS_1"/>
    <property type="match status" value="1"/>
</dbReference>
<sequence>MNQPLGATPGALHATNPAQAAAAQAEDQLYAKVTRRIVGFLFIGFIFAFLDRINVGFGKLGMQADLGFSEAVFGLGAGIFFLSYFLLEVPSNMMLARFGARRWIARIMITWGLLSIATLFVKTPTQFYVLRFLLGAAEAGFFPGVMLYLTQWYPAQRRSRVITMFMSAIPVASILGGIVSGWILRHFASSDVMAAWQWLYLVEGIPPVILGVIALWYLNDSIDDARWLRLPEKQLLKSRLESDHKHAIAHRIGDALRSPLVWLLAFINFAFLAGITLAFWMPSLLKGAGLKDTVQIGWFVAAPYALAVVGMLLLGRSSDKLRERRWHTVLPGLVSALGIASMPFALHDPTLLLLASLAALGGNVVANALYWNLPTALLTGAAATVGLAFVNALGQVAGFLSPTVFGQLYASTGNAHAGLFLLAGCIAVGSLAVLIIPRRLVNR</sequence>
<protein>
    <submittedName>
        <fullName evidence="8">MFS transporter</fullName>
    </submittedName>
</protein>
<feature type="transmembrane region" description="Helical" evidence="6">
    <location>
        <begin position="37"/>
        <end position="55"/>
    </location>
</feature>
<evidence type="ECO:0000256" key="6">
    <source>
        <dbReference type="SAM" id="Phobius"/>
    </source>
</evidence>
<evidence type="ECO:0000259" key="7">
    <source>
        <dbReference type="PROSITE" id="PS50850"/>
    </source>
</evidence>
<proteinExistence type="predicted"/>
<evidence type="ECO:0000256" key="4">
    <source>
        <dbReference type="ARBA" id="ARBA00022989"/>
    </source>
</evidence>
<feature type="transmembrane region" description="Helical" evidence="6">
    <location>
        <begin position="293"/>
        <end position="314"/>
    </location>
</feature>
<dbReference type="PANTHER" id="PTHR43791">
    <property type="entry name" value="PERMEASE-RELATED"/>
    <property type="match status" value="1"/>
</dbReference>
<feature type="transmembrane region" description="Helical" evidence="6">
    <location>
        <begin position="377"/>
        <end position="397"/>
    </location>
</feature>
<feature type="transmembrane region" description="Helical" evidence="6">
    <location>
        <begin position="417"/>
        <end position="436"/>
    </location>
</feature>
<dbReference type="InterPro" id="IPR011701">
    <property type="entry name" value="MFS"/>
</dbReference>
<dbReference type="PROSITE" id="PS50850">
    <property type="entry name" value="MFS"/>
    <property type="match status" value="1"/>
</dbReference>
<feature type="transmembrane region" description="Helical" evidence="6">
    <location>
        <begin position="161"/>
        <end position="184"/>
    </location>
</feature>
<feature type="transmembrane region" description="Helical" evidence="6">
    <location>
        <begin position="260"/>
        <end position="281"/>
    </location>
</feature>
<feature type="transmembrane region" description="Helical" evidence="6">
    <location>
        <begin position="351"/>
        <end position="370"/>
    </location>
</feature>
<keyword evidence="3 6" id="KW-0812">Transmembrane</keyword>
<gene>
    <name evidence="8" type="ORF">QTH91_02580</name>
</gene>
<dbReference type="PANTHER" id="PTHR43791:SF36">
    <property type="entry name" value="TRANSPORTER, PUTATIVE (AFU_ORTHOLOGUE AFUA_6G08340)-RELATED"/>
    <property type="match status" value="1"/>
</dbReference>
<feature type="transmembrane region" description="Helical" evidence="6">
    <location>
        <begin position="326"/>
        <end position="345"/>
    </location>
</feature>
<dbReference type="CDD" id="cd17319">
    <property type="entry name" value="MFS_ExuT_GudP_like"/>
    <property type="match status" value="1"/>
</dbReference>
<name>A0ABT7N612_9BURK</name>
<feature type="transmembrane region" description="Helical" evidence="6">
    <location>
        <begin position="67"/>
        <end position="87"/>
    </location>
</feature>
<accession>A0ABT7N612</accession>
<evidence type="ECO:0000313" key="9">
    <source>
        <dbReference type="Proteomes" id="UP001174908"/>
    </source>
</evidence>
<keyword evidence="5 6" id="KW-0472">Membrane</keyword>
<dbReference type="SUPFAM" id="SSF103473">
    <property type="entry name" value="MFS general substrate transporter"/>
    <property type="match status" value="1"/>
</dbReference>
<evidence type="ECO:0000256" key="2">
    <source>
        <dbReference type="ARBA" id="ARBA00022448"/>
    </source>
</evidence>
<evidence type="ECO:0000313" key="8">
    <source>
        <dbReference type="EMBL" id="MDM0043356.1"/>
    </source>
</evidence>
<dbReference type="RefSeq" id="WP_286658470.1">
    <property type="nucleotide sequence ID" value="NZ_JASZYV010000001.1"/>
</dbReference>
<dbReference type="InterPro" id="IPR020846">
    <property type="entry name" value="MFS_dom"/>
</dbReference>
<keyword evidence="9" id="KW-1185">Reference proteome</keyword>
<feature type="domain" description="Major facilitator superfamily (MFS) profile" evidence="7">
    <location>
        <begin position="37"/>
        <end position="441"/>
    </location>
</feature>
<dbReference type="EMBL" id="JASZYV010000001">
    <property type="protein sequence ID" value="MDM0043356.1"/>
    <property type="molecule type" value="Genomic_DNA"/>
</dbReference>
<organism evidence="8 9">
    <name type="scientific">Variovorax dokdonensis</name>
    <dbReference type="NCBI Taxonomy" id="344883"/>
    <lineage>
        <taxon>Bacteria</taxon>
        <taxon>Pseudomonadati</taxon>
        <taxon>Pseudomonadota</taxon>
        <taxon>Betaproteobacteria</taxon>
        <taxon>Burkholderiales</taxon>
        <taxon>Comamonadaceae</taxon>
        <taxon>Variovorax</taxon>
    </lineage>
</organism>
<dbReference type="InterPro" id="IPR036259">
    <property type="entry name" value="MFS_trans_sf"/>
</dbReference>
<feature type="transmembrane region" description="Helical" evidence="6">
    <location>
        <begin position="196"/>
        <end position="218"/>
    </location>
</feature>
<evidence type="ECO:0000256" key="1">
    <source>
        <dbReference type="ARBA" id="ARBA00004141"/>
    </source>
</evidence>
<evidence type="ECO:0000256" key="3">
    <source>
        <dbReference type="ARBA" id="ARBA00022692"/>
    </source>
</evidence>
<reference evidence="8" key="1">
    <citation type="submission" date="2023-06" db="EMBL/GenBank/DDBJ databases">
        <authorList>
            <person name="Jiang Y."/>
            <person name="Liu Q."/>
        </authorList>
    </citation>
    <scope>NUCLEOTIDE SEQUENCE</scope>
    <source>
        <strain evidence="8">CGMCC 1.12089</strain>
    </source>
</reference>
<comment type="caution">
    <text evidence="8">The sequence shown here is derived from an EMBL/GenBank/DDBJ whole genome shotgun (WGS) entry which is preliminary data.</text>
</comment>
<feature type="transmembrane region" description="Helical" evidence="6">
    <location>
        <begin position="127"/>
        <end position="149"/>
    </location>
</feature>
<keyword evidence="2" id="KW-0813">Transport</keyword>